<dbReference type="PANTHER" id="PTHR44099">
    <property type="entry name" value="RABCONNECTIN-3B, ISOFORM A"/>
    <property type="match status" value="1"/>
</dbReference>
<dbReference type="AlphaFoldDB" id="A0A2Z6QUE9"/>
<dbReference type="SUPFAM" id="SSF50978">
    <property type="entry name" value="WD40 repeat-like"/>
    <property type="match status" value="1"/>
</dbReference>
<protein>
    <submittedName>
        <fullName evidence="2">Uncharacterized protein</fullName>
    </submittedName>
</protein>
<proteinExistence type="predicted"/>
<gene>
    <name evidence="2" type="ORF">RclHR1_10560006</name>
</gene>
<dbReference type="STRING" id="94130.A0A2Z6QUE9"/>
<dbReference type="Proteomes" id="UP000247702">
    <property type="component" value="Unassembled WGS sequence"/>
</dbReference>
<reference evidence="2 3" key="1">
    <citation type="submission" date="2017-11" db="EMBL/GenBank/DDBJ databases">
        <title>The genome of Rhizophagus clarus HR1 reveals common genetic basis of auxotrophy among arbuscular mycorrhizal fungi.</title>
        <authorList>
            <person name="Kobayashi Y."/>
        </authorList>
    </citation>
    <scope>NUCLEOTIDE SEQUENCE [LARGE SCALE GENOMIC DNA]</scope>
    <source>
        <strain evidence="2 3">HR1</strain>
    </source>
</reference>
<organism evidence="2 3">
    <name type="scientific">Rhizophagus clarus</name>
    <dbReference type="NCBI Taxonomy" id="94130"/>
    <lineage>
        <taxon>Eukaryota</taxon>
        <taxon>Fungi</taxon>
        <taxon>Fungi incertae sedis</taxon>
        <taxon>Mucoromycota</taxon>
        <taxon>Glomeromycotina</taxon>
        <taxon>Glomeromycetes</taxon>
        <taxon>Glomerales</taxon>
        <taxon>Glomeraceae</taxon>
        <taxon>Rhizophagus</taxon>
    </lineage>
</organism>
<dbReference type="InterPro" id="IPR049916">
    <property type="entry name" value="WDR72-like"/>
</dbReference>
<comment type="caution">
    <text evidence="2">The sequence shown here is derived from an EMBL/GenBank/DDBJ whole genome shotgun (WGS) entry which is preliminary data.</text>
</comment>
<keyword evidence="3" id="KW-1185">Reference proteome</keyword>
<dbReference type="Pfam" id="PF00400">
    <property type="entry name" value="WD40"/>
    <property type="match status" value="1"/>
</dbReference>
<sequence length="232" mass="25250">MAQKAIFQISAANTPLCVSTLTHDTNDSKKPTEKSGFLKLISLFIRKRPLLLHANLSGLVEAVVKSLDPNIPKMRDTVLQTTTSVLHDLVKTFPSVTFHGGLQKLAVGTLEGASIIYDLRTATRLHILEGHTKSVTAISFSGDGRLIVSCSLEEGTVRVWNANPGFLGMIANGTSRKTPLSSSIRPSKTFGFNLGDDARLSVASILESVYFDWVADRTVKLYVKDSIMSFNV</sequence>
<name>A0A2Z6QUE9_9GLOM</name>
<dbReference type="EMBL" id="BEXD01000065">
    <property type="protein sequence ID" value="GBB83896.1"/>
    <property type="molecule type" value="Genomic_DNA"/>
</dbReference>
<feature type="repeat" description="WD" evidence="1">
    <location>
        <begin position="128"/>
        <end position="161"/>
    </location>
</feature>
<dbReference type="GO" id="GO:0005737">
    <property type="term" value="C:cytoplasm"/>
    <property type="evidence" value="ECO:0007669"/>
    <property type="project" value="TreeGrafter"/>
</dbReference>
<dbReference type="PANTHER" id="PTHR44099:SF4">
    <property type="entry name" value="RABCONNECTIN-3B, ISOFORM A"/>
    <property type="match status" value="1"/>
</dbReference>
<dbReference type="SMART" id="SM00320">
    <property type="entry name" value="WD40"/>
    <property type="match status" value="1"/>
</dbReference>
<dbReference type="InterPro" id="IPR036322">
    <property type="entry name" value="WD40_repeat_dom_sf"/>
</dbReference>
<evidence type="ECO:0000256" key="1">
    <source>
        <dbReference type="PROSITE-ProRule" id="PRU00221"/>
    </source>
</evidence>
<evidence type="ECO:0000313" key="2">
    <source>
        <dbReference type="EMBL" id="GBB83896.1"/>
    </source>
</evidence>
<dbReference type="InterPro" id="IPR001680">
    <property type="entry name" value="WD40_rpt"/>
</dbReference>
<accession>A0A2Z6QUE9</accession>
<keyword evidence="1" id="KW-0853">WD repeat</keyword>
<dbReference type="InterPro" id="IPR015943">
    <property type="entry name" value="WD40/YVTN_repeat-like_dom_sf"/>
</dbReference>
<dbReference type="PROSITE" id="PS50294">
    <property type="entry name" value="WD_REPEATS_REGION"/>
    <property type="match status" value="1"/>
</dbReference>
<evidence type="ECO:0000313" key="3">
    <source>
        <dbReference type="Proteomes" id="UP000247702"/>
    </source>
</evidence>
<dbReference type="Gene3D" id="2.130.10.10">
    <property type="entry name" value="YVTN repeat-like/Quinoprotein amine dehydrogenase"/>
    <property type="match status" value="1"/>
</dbReference>
<dbReference type="PROSITE" id="PS50082">
    <property type="entry name" value="WD_REPEATS_2"/>
    <property type="match status" value="1"/>
</dbReference>